<dbReference type="PANTHER" id="PTHR47892">
    <property type="entry name" value="UNIVERSAL STRESS PROTEIN E"/>
    <property type="match status" value="1"/>
</dbReference>
<reference evidence="6 7" key="1">
    <citation type="submission" date="2020-08" db="EMBL/GenBank/DDBJ databases">
        <title>Genome sequence of Hymenobacter qilianensis JCM 19763T.</title>
        <authorList>
            <person name="Hyun D.-W."/>
            <person name="Bae J.-W."/>
        </authorList>
    </citation>
    <scope>NUCLEOTIDE SEQUENCE [LARGE SCALE GENOMIC DNA]</scope>
    <source>
        <strain evidence="6 7">JCM 19763</strain>
    </source>
</reference>
<keyword evidence="2" id="KW-0963">Cytoplasm</keyword>
<comment type="function">
    <text evidence="3">Required for resistance to DNA-damaging agents.</text>
</comment>
<dbReference type="InterPro" id="IPR006016">
    <property type="entry name" value="UspA"/>
</dbReference>
<feature type="domain" description="UspA" evidence="5">
    <location>
        <begin position="145"/>
        <end position="270"/>
    </location>
</feature>
<dbReference type="RefSeq" id="WP_187731892.1">
    <property type="nucleotide sequence ID" value="NZ_BMFN01000003.1"/>
</dbReference>
<gene>
    <name evidence="6" type="ORF">H9L05_16740</name>
</gene>
<dbReference type="GO" id="GO:0005737">
    <property type="term" value="C:cytoplasm"/>
    <property type="evidence" value="ECO:0007669"/>
    <property type="project" value="UniProtKB-SubCell"/>
</dbReference>
<evidence type="ECO:0000256" key="1">
    <source>
        <dbReference type="ARBA" id="ARBA00004496"/>
    </source>
</evidence>
<evidence type="ECO:0000256" key="2">
    <source>
        <dbReference type="ARBA" id="ARBA00022490"/>
    </source>
</evidence>
<dbReference type="Pfam" id="PF00582">
    <property type="entry name" value="Usp"/>
    <property type="match status" value="2"/>
</dbReference>
<feature type="domain" description="UspA" evidence="5">
    <location>
        <begin position="4"/>
        <end position="135"/>
    </location>
</feature>
<dbReference type="SUPFAM" id="SSF52402">
    <property type="entry name" value="Adenine nucleotide alpha hydrolases-like"/>
    <property type="match status" value="2"/>
</dbReference>
<dbReference type="CDD" id="cd00293">
    <property type="entry name" value="USP-like"/>
    <property type="match status" value="2"/>
</dbReference>
<keyword evidence="7" id="KW-1185">Reference proteome</keyword>
<dbReference type="InterPro" id="IPR014729">
    <property type="entry name" value="Rossmann-like_a/b/a_fold"/>
</dbReference>
<dbReference type="AlphaFoldDB" id="A0A7H0GTJ8"/>
<dbReference type="EMBL" id="CP060784">
    <property type="protein sequence ID" value="QNP51614.1"/>
    <property type="molecule type" value="Genomic_DNA"/>
</dbReference>
<feature type="compositionally biased region" description="Basic and acidic residues" evidence="4">
    <location>
        <begin position="47"/>
        <end position="61"/>
    </location>
</feature>
<dbReference type="KEGG" id="hqi:H9L05_16740"/>
<accession>A0A7H0GTJ8</accession>
<comment type="subcellular location">
    <subcellularLocation>
        <location evidence="1">Cytoplasm</location>
    </subcellularLocation>
</comment>
<evidence type="ECO:0000313" key="7">
    <source>
        <dbReference type="Proteomes" id="UP000516093"/>
    </source>
</evidence>
<sequence>MNPSLVVLTDFFDLTNRALTYAAGLAVPLEAHLVLLHLRQDGPLSPEEFRSRRSRRAERQTTHQLEQLAATQPVPAEVAISDEFLPDAVQEMVQRHHPLLLVLGRPTPATLPPEIVTSTAMDLLRHEPHPLLIVPANGADTLPPRRMLLAVDGEPFHLVEHQDVMRRLLHATQGTLDVVHVTDDEHMRPDTATIQRTIQDTNLLPALPETKVHEVYQPSLVGGILQEAARQKTDLLVVVARRHSLLGGLFHQSITAQLIEESPIPLLILPAQD</sequence>
<dbReference type="Proteomes" id="UP000516093">
    <property type="component" value="Chromosome"/>
</dbReference>
<proteinExistence type="predicted"/>
<evidence type="ECO:0000256" key="3">
    <source>
        <dbReference type="ARBA" id="ARBA00037131"/>
    </source>
</evidence>
<name>A0A7H0GTJ8_9BACT</name>
<feature type="region of interest" description="Disordered" evidence="4">
    <location>
        <begin position="45"/>
        <end position="70"/>
    </location>
</feature>
<evidence type="ECO:0000313" key="6">
    <source>
        <dbReference type="EMBL" id="QNP51614.1"/>
    </source>
</evidence>
<evidence type="ECO:0000256" key="4">
    <source>
        <dbReference type="SAM" id="MobiDB-lite"/>
    </source>
</evidence>
<dbReference type="PANTHER" id="PTHR47892:SF1">
    <property type="entry name" value="UNIVERSAL STRESS PROTEIN E"/>
    <property type="match status" value="1"/>
</dbReference>
<evidence type="ECO:0000259" key="5">
    <source>
        <dbReference type="Pfam" id="PF00582"/>
    </source>
</evidence>
<protein>
    <submittedName>
        <fullName evidence="6">Universal stress protein</fullName>
    </submittedName>
</protein>
<organism evidence="6 7">
    <name type="scientific">Hymenobacter qilianensis</name>
    <dbReference type="NCBI Taxonomy" id="1385715"/>
    <lineage>
        <taxon>Bacteria</taxon>
        <taxon>Pseudomonadati</taxon>
        <taxon>Bacteroidota</taxon>
        <taxon>Cytophagia</taxon>
        <taxon>Cytophagales</taxon>
        <taxon>Hymenobacteraceae</taxon>
        <taxon>Hymenobacter</taxon>
    </lineage>
</organism>
<dbReference type="Gene3D" id="3.40.50.620">
    <property type="entry name" value="HUPs"/>
    <property type="match status" value="2"/>
</dbReference>